<dbReference type="EMBL" id="JAOQJX010000015">
    <property type="protein sequence ID" value="MCU6747996.1"/>
    <property type="molecule type" value="Genomic_DNA"/>
</dbReference>
<accession>A0ABT2TDD9</accession>
<dbReference type="Pfam" id="PF01613">
    <property type="entry name" value="Flavin_Reduct"/>
    <property type="match status" value="1"/>
</dbReference>
<evidence type="ECO:0000313" key="3">
    <source>
        <dbReference type="Proteomes" id="UP001652394"/>
    </source>
</evidence>
<keyword evidence="3" id="KW-1185">Reference proteome</keyword>
<dbReference type="PANTHER" id="PTHR43241:SF1">
    <property type="entry name" value="FLAVIN REDUCTASE LIKE DOMAIN-CONTAINING PROTEIN"/>
    <property type="match status" value="1"/>
</dbReference>
<protein>
    <submittedName>
        <fullName evidence="2">Flavin reductase family protein</fullName>
    </submittedName>
</protein>
<dbReference type="InterPro" id="IPR012349">
    <property type="entry name" value="Split_barrel_FMN-bd"/>
</dbReference>
<gene>
    <name evidence="2" type="ORF">OCV51_10085</name>
</gene>
<evidence type="ECO:0000313" key="2">
    <source>
        <dbReference type="EMBL" id="MCU6747996.1"/>
    </source>
</evidence>
<organism evidence="2 3">
    <name type="scientific">Faecalicatena acetigenes</name>
    <dbReference type="NCBI Taxonomy" id="2981790"/>
    <lineage>
        <taxon>Bacteria</taxon>
        <taxon>Bacillati</taxon>
        <taxon>Bacillota</taxon>
        <taxon>Clostridia</taxon>
        <taxon>Lachnospirales</taxon>
        <taxon>Lachnospiraceae</taxon>
        <taxon>Faecalicatena</taxon>
    </lineage>
</organism>
<dbReference type="Gene3D" id="2.30.110.10">
    <property type="entry name" value="Electron Transport, Fmn-binding Protein, Chain A"/>
    <property type="match status" value="1"/>
</dbReference>
<proteinExistence type="predicted"/>
<dbReference type="SMART" id="SM00903">
    <property type="entry name" value="Flavin_Reduct"/>
    <property type="match status" value="1"/>
</dbReference>
<reference evidence="2 3" key="1">
    <citation type="journal article" date="2021" name="ISME Commun">
        <title>Automated analysis of genomic sequences facilitates high-throughput and comprehensive description of bacteria.</title>
        <authorList>
            <person name="Hitch T.C.A."/>
        </authorList>
    </citation>
    <scope>NUCLEOTIDE SEQUENCE [LARGE SCALE GENOMIC DNA]</scope>
    <source>
        <strain evidence="2 3">H2_18</strain>
    </source>
</reference>
<name>A0ABT2TDD9_9FIRM</name>
<dbReference type="PANTHER" id="PTHR43241">
    <property type="entry name" value="FLAVIN REDUCTASE DOMAIN PROTEIN"/>
    <property type="match status" value="1"/>
</dbReference>
<comment type="caution">
    <text evidence="2">The sequence shown here is derived from an EMBL/GenBank/DDBJ whole genome shotgun (WGS) entry which is preliminary data.</text>
</comment>
<dbReference type="InterPro" id="IPR002563">
    <property type="entry name" value="Flavin_Rdtase-like_dom"/>
</dbReference>
<dbReference type="Proteomes" id="UP001652394">
    <property type="component" value="Unassembled WGS sequence"/>
</dbReference>
<evidence type="ECO:0000259" key="1">
    <source>
        <dbReference type="SMART" id="SM00903"/>
    </source>
</evidence>
<dbReference type="RefSeq" id="WP_059066129.1">
    <property type="nucleotide sequence ID" value="NZ_JAOQJX010000015.1"/>
</dbReference>
<sequence length="179" mass="20370">MTLYRLYRAIKQDTERHIEIDSLDQMKRMVDDMENYMDALTQGVYLIGVKNAEKVNFMTAAWITQVSGNPKKILLAVGKKHYTAEMIRKAGKFSINVLRAGQEELAKKCGYTSGKNMDKSKDMDYCIEDGVPVVNGTAGHLWCTLTREIDEGDHVLFIGNVKSGEKKEVVPLIYHEKEY</sequence>
<dbReference type="SUPFAM" id="SSF50475">
    <property type="entry name" value="FMN-binding split barrel"/>
    <property type="match status" value="1"/>
</dbReference>
<feature type="domain" description="Flavin reductase like" evidence="1">
    <location>
        <begin position="37"/>
        <end position="179"/>
    </location>
</feature>
<dbReference type="InterPro" id="IPR053310">
    <property type="entry name" value="Flavoredoxin-like"/>
</dbReference>